<dbReference type="GO" id="GO:0006355">
    <property type="term" value="P:regulation of DNA-templated transcription"/>
    <property type="evidence" value="ECO:0007669"/>
    <property type="project" value="InterPro"/>
</dbReference>
<keyword evidence="2" id="KW-1185">Reference proteome</keyword>
<evidence type="ECO:0008006" key="3">
    <source>
        <dbReference type="Google" id="ProtNLM"/>
    </source>
</evidence>
<protein>
    <recommendedName>
        <fullName evidence="3">OmpR/PhoB-type domain-containing protein</fullName>
    </recommendedName>
</protein>
<proteinExistence type="predicted"/>
<dbReference type="RefSeq" id="WP_124081574.1">
    <property type="nucleotide sequence ID" value="NZ_UWPJ01000034.1"/>
</dbReference>
<dbReference type="SUPFAM" id="SSF46894">
    <property type="entry name" value="C-terminal effector domain of the bipartite response regulators"/>
    <property type="match status" value="1"/>
</dbReference>
<dbReference type="Proteomes" id="UP000277294">
    <property type="component" value="Unassembled WGS sequence"/>
</dbReference>
<organism evidence="1 2">
    <name type="scientific">Pigmentiphaga humi</name>
    <dbReference type="NCBI Taxonomy" id="2478468"/>
    <lineage>
        <taxon>Bacteria</taxon>
        <taxon>Pseudomonadati</taxon>
        <taxon>Pseudomonadota</taxon>
        <taxon>Betaproteobacteria</taxon>
        <taxon>Burkholderiales</taxon>
        <taxon>Alcaligenaceae</taxon>
        <taxon>Pigmentiphaga</taxon>
    </lineage>
</organism>
<dbReference type="InterPro" id="IPR016032">
    <property type="entry name" value="Sig_transdc_resp-reg_C-effctor"/>
</dbReference>
<gene>
    <name evidence="1" type="ORF">PIGHUM_04072</name>
</gene>
<accession>A0A3P4B8M6</accession>
<dbReference type="EMBL" id="UWPJ01000034">
    <property type="protein sequence ID" value="VCU71980.1"/>
    <property type="molecule type" value="Genomic_DNA"/>
</dbReference>
<evidence type="ECO:0000313" key="1">
    <source>
        <dbReference type="EMBL" id="VCU71980.1"/>
    </source>
</evidence>
<dbReference type="AlphaFoldDB" id="A0A3P4B8M6"/>
<sequence>MNASRSPEIAILLGETGRDYEIANDLMRSGCVVYVCSSAQEVHALLRAGKTPILLSEEPQSAAFQHTALTRLVYARPPTHGSPGDVQVRVAGSDGTEQLHTILDTMRRHLSATHRPPPPPIPQVTSWRLSTPPRVLTSPDGAQMPLALTEWQFLSHLFAAPGQTLGYAQWQAGSRGGAVGSLHNVAVLVSRLRRKAQQYRITLPLEAIRSTGYVFTQPCRQTGSGHD</sequence>
<reference evidence="1 2" key="1">
    <citation type="submission" date="2018-10" db="EMBL/GenBank/DDBJ databases">
        <authorList>
            <person name="Criscuolo A."/>
        </authorList>
    </citation>
    <scope>NUCLEOTIDE SEQUENCE [LARGE SCALE GENOMIC DNA]</scope>
    <source>
        <strain evidence="1">DnA1</strain>
    </source>
</reference>
<dbReference type="OrthoDB" id="8681008at2"/>
<name>A0A3P4B8M6_9BURK</name>
<dbReference type="Gene3D" id="1.10.10.10">
    <property type="entry name" value="Winged helix-like DNA-binding domain superfamily/Winged helix DNA-binding domain"/>
    <property type="match status" value="1"/>
</dbReference>
<dbReference type="InterPro" id="IPR036388">
    <property type="entry name" value="WH-like_DNA-bd_sf"/>
</dbReference>
<evidence type="ECO:0000313" key="2">
    <source>
        <dbReference type="Proteomes" id="UP000277294"/>
    </source>
</evidence>
<dbReference type="GO" id="GO:0003677">
    <property type="term" value="F:DNA binding"/>
    <property type="evidence" value="ECO:0007669"/>
    <property type="project" value="InterPro"/>
</dbReference>